<evidence type="ECO:0000313" key="1">
    <source>
        <dbReference type="EMBL" id="ACZ42798.1"/>
    </source>
</evidence>
<sequence>MVNSRFPDYLRVGNSGITSEGSVVRGMHDGLELGAGGEPALRSN</sequence>
<name>D1CGC7_THET1</name>
<accession>D1CGC7</accession>
<dbReference type="EMBL" id="CP001826">
    <property type="protein sequence ID" value="ACZ42798.1"/>
    <property type="molecule type" value="Genomic_DNA"/>
</dbReference>
<proteinExistence type="predicted"/>
<gene>
    <name evidence="1" type="ordered locus">Tter_1892</name>
</gene>
<dbReference type="AlphaFoldDB" id="D1CGC7"/>
<protein>
    <submittedName>
        <fullName evidence="1">Uncharacterized protein</fullName>
    </submittedName>
</protein>
<evidence type="ECO:0000313" key="2">
    <source>
        <dbReference type="Proteomes" id="UP000000323"/>
    </source>
</evidence>
<organism evidence="1 2">
    <name type="scientific">Thermobaculum terrenum (strain ATCC BAA-798 / CCMEE 7001 / YNP1)</name>
    <dbReference type="NCBI Taxonomy" id="525904"/>
    <lineage>
        <taxon>Bacteria</taxon>
        <taxon>Bacillati</taxon>
        <taxon>Chloroflexota</taxon>
        <taxon>Chloroflexia</taxon>
        <taxon>Candidatus Thermobaculales</taxon>
        <taxon>Candidatus Thermobaculaceae</taxon>
        <taxon>Thermobaculum</taxon>
    </lineage>
</organism>
<dbReference type="KEGG" id="ttr:Tter_1892"/>
<keyword evidence="2" id="KW-1185">Reference proteome</keyword>
<reference evidence="2" key="1">
    <citation type="journal article" date="2010" name="Stand. Genomic Sci.">
        <title>Complete genome sequence of 'Thermobaculum terrenum' type strain (YNP1).</title>
        <authorList>
            <person name="Kiss H."/>
            <person name="Cleland D."/>
            <person name="Lapidus A."/>
            <person name="Lucas S."/>
            <person name="Glavina Del Rio T."/>
            <person name="Nolan M."/>
            <person name="Tice H."/>
            <person name="Han C."/>
            <person name="Goodwin L."/>
            <person name="Pitluck S."/>
            <person name="Liolios K."/>
            <person name="Ivanova N."/>
            <person name="Mavromatis K."/>
            <person name="Ovchinnikova G."/>
            <person name="Pati A."/>
            <person name="Chen A."/>
            <person name="Palaniappan K."/>
            <person name="Land M."/>
            <person name="Hauser L."/>
            <person name="Chang Y."/>
            <person name="Jeffries C."/>
            <person name="Lu M."/>
            <person name="Brettin T."/>
            <person name="Detter J."/>
            <person name="Goker M."/>
            <person name="Tindall B."/>
            <person name="Beck B."/>
            <person name="McDermott T."/>
            <person name="Woyke T."/>
            <person name="Bristow J."/>
            <person name="Eisen J."/>
            <person name="Markowitz V."/>
            <person name="Hugenholtz P."/>
            <person name="Kyrpides N."/>
            <person name="Klenk H."/>
            <person name="Cheng J."/>
        </authorList>
    </citation>
    <scope>NUCLEOTIDE SEQUENCE [LARGE SCALE GENOMIC DNA]</scope>
    <source>
        <strain evidence="2">ATCC BAA-798 / YNP1</strain>
    </source>
</reference>
<dbReference type="Proteomes" id="UP000000323">
    <property type="component" value="Chromosome 2"/>
</dbReference>
<dbReference type="HOGENOM" id="CLU_3223244_0_0_0"/>